<keyword evidence="3" id="KW-0804">Transcription</keyword>
<evidence type="ECO:0000256" key="2">
    <source>
        <dbReference type="ARBA" id="ARBA00023125"/>
    </source>
</evidence>
<evidence type="ECO:0000256" key="3">
    <source>
        <dbReference type="ARBA" id="ARBA00023163"/>
    </source>
</evidence>
<dbReference type="InterPro" id="IPR013655">
    <property type="entry name" value="PAS_fold_3"/>
</dbReference>
<dbReference type="PATRIC" id="fig|742817.3.peg.676"/>
<dbReference type="PRINTS" id="PR00038">
    <property type="entry name" value="HTHLUXR"/>
</dbReference>
<dbReference type="Gene3D" id="1.10.10.10">
    <property type="entry name" value="Winged helix-like DNA-binding domain superfamily/Winged helix DNA-binding domain"/>
    <property type="match status" value="1"/>
</dbReference>
<keyword evidence="2" id="KW-0238">DNA-binding</keyword>
<organism evidence="5 6">
    <name type="scientific">Odoribacter laneus YIT 12061</name>
    <dbReference type="NCBI Taxonomy" id="742817"/>
    <lineage>
        <taxon>Bacteria</taxon>
        <taxon>Pseudomonadati</taxon>
        <taxon>Bacteroidota</taxon>
        <taxon>Bacteroidia</taxon>
        <taxon>Bacteroidales</taxon>
        <taxon>Odoribacteraceae</taxon>
        <taxon>Odoribacter</taxon>
    </lineage>
</organism>
<dbReference type="eggNOG" id="COG2197">
    <property type="taxonomic scope" value="Bacteria"/>
</dbReference>
<dbReference type="PANTHER" id="PTHR44688:SF16">
    <property type="entry name" value="DNA-BINDING TRANSCRIPTIONAL ACTIVATOR DEVR_DOSR"/>
    <property type="match status" value="1"/>
</dbReference>
<dbReference type="STRING" id="742817.HMPREF9449_00637"/>
<dbReference type="HOGENOM" id="CLU_090315_1_0_10"/>
<evidence type="ECO:0000259" key="4">
    <source>
        <dbReference type="PROSITE" id="PS50043"/>
    </source>
</evidence>
<accession>H1DEF1</accession>
<protein>
    <recommendedName>
        <fullName evidence="4">HTH luxR-type domain-containing protein</fullName>
    </recommendedName>
</protein>
<dbReference type="SUPFAM" id="SSF55785">
    <property type="entry name" value="PYP-like sensor domain (PAS domain)"/>
    <property type="match status" value="1"/>
</dbReference>
<evidence type="ECO:0000313" key="6">
    <source>
        <dbReference type="Proteomes" id="UP000004892"/>
    </source>
</evidence>
<dbReference type="AlphaFoldDB" id="H1DEF1"/>
<reference evidence="5 6" key="1">
    <citation type="submission" date="2012-01" db="EMBL/GenBank/DDBJ databases">
        <title>The Genome Sequence of Odoribacter laneus YIT 12061.</title>
        <authorList>
            <consortium name="The Broad Institute Genome Sequencing Platform"/>
            <person name="Earl A."/>
            <person name="Ward D."/>
            <person name="Feldgarden M."/>
            <person name="Gevers D."/>
            <person name="Morotomi M."/>
            <person name="Young S.K."/>
            <person name="Zeng Q."/>
            <person name="Gargeya S."/>
            <person name="Fitzgerald M."/>
            <person name="Haas B."/>
            <person name="Abouelleil A."/>
            <person name="Alvarado L."/>
            <person name="Arachchi H.M."/>
            <person name="Berlin A."/>
            <person name="Chapman S.B."/>
            <person name="Gearin G."/>
            <person name="Goldberg J."/>
            <person name="Griggs A."/>
            <person name="Gujja S."/>
            <person name="Hansen M."/>
            <person name="Heiman D."/>
            <person name="Howarth C."/>
            <person name="Larimer J."/>
            <person name="Lui A."/>
            <person name="MacDonald P.J.P."/>
            <person name="McCowen C."/>
            <person name="Montmayeur A."/>
            <person name="Murphy C."/>
            <person name="Neiman D."/>
            <person name="Pearson M."/>
            <person name="Priest M."/>
            <person name="Roberts A."/>
            <person name="Saif S."/>
            <person name="Shea T."/>
            <person name="Sisk P."/>
            <person name="Stolte C."/>
            <person name="Sykes S."/>
            <person name="Wortman J."/>
            <person name="Nusbaum C."/>
            <person name="Birren B."/>
        </authorList>
    </citation>
    <scope>NUCLEOTIDE SEQUENCE [LARGE SCALE GENOMIC DNA]</scope>
    <source>
        <strain evidence="5 6">YIT 12061</strain>
    </source>
</reference>
<dbReference type="SUPFAM" id="SSF46894">
    <property type="entry name" value="C-terminal effector domain of the bipartite response regulators"/>
    <property type="match status" value="1"/>
</dbReference>
<dbReference type="Gene3D" id="3.30.450.20">
    <property type="entry name" value="PAS domain"/>
    <property type="match status" value="1"/>
</dbReference>
<dbReference type="EMBL" id="ADMC01000007">
    <property type="protein sequence ID" value="EHP50048.1"/>
    <property type="molecule type" value="Genomic_DNA"/>
</dbReference>
<dbReference type="InterPro" id="IPR035965">
    <property type="entry name" value="PAS-like_dom_sf"/>
</dbReference>
<keyword evidence="1" id="KW-0805">Transcription regulation</keyword>
<dbReference type="CDD" id="cd06170">
    <property type="entry name" value="LuxR_C_like"/>
    <property type="match status" value="1"/>
</dbReference>
<name>H1DEF1_9BACT</name>
<evidence type="ECO:0000313" key="5">
    <source>
        <dbReference type="EMBL" id="EHP50048.1"/>
    </source>
</evidence>
<feature type="domain" description="HTH luxR-type" evidence="4">
    <location>
        <begin position="197"/>
        <end position="262"/>
    </location>
</feature>
<proteinExistence type="predicted"/>
<dbReference type="InterPro" id="IPR016032">
    <property type="entry name" value="Sig_transdc_resp-reg_C-effctor"/>
</dbReference>
<comment type="caution">
    <text evidence="5">The sequence shown here is derived from an EMBL/GenBank/DDBJ whole genome shotgun (WGS) entry which is preliminary data.</text>
</comment>
<dbReference type="Pfam" id="PF08447">
    <property type="entry name" value="PAS_3"/>
    <property type="match status" value="1"/>
</dbReference>
<dbReference type="PROSITE" id="PS00622">
    <property type="entry name" value="HTH_LUXR_1"/>
    <property type="match status" value="1"/>
</dbReference>
<dbReference type="Pfam" id="PF00196">
    <property type="entry name" value="GerE"/>
    <property type="match status" value="1"/>
</dbReference>
<keyword evidence="6" id="KW-1185">Reference proteome</keyword>
<sequence length="265" mass="31383">MKKRFIHYLCSMTTKKITPKELWARQQISLLDVDYDLWNERRASIQVFSQMSQSCIFTVDVFKERYDFASDNFAHIFGYNPTWIKTIRKQGDLLEERIHPDDRAQLIEHQIEHGQFIYSLPQEQRNDYQQIFQIRMLNARQEYVNVISRHQVIQKDRNGKAWMIMGVMDLSPDQTPTERIRRTVINRKTGEILASAVVPADQRLTKREKEILLLIRQGFLSKEIAYKLNLSIYTVNNHRKNILVKLNVDNVIEAINRAESLGILY</sequence>
<dbReference type="Proteomes" id="UP000004892">
    <property type="component" value="Unassembled WGS sequence"/>
</dbReference>
<gene>
    <name evidence="5" type="ORF">HMPREF9449_00637</name>
</gene>
<dbReference type="InterPro" id="IPR036388">
    <property type="entry name" value="WH-like_DNA-bd_sf"/>
</dbReference>
<evidence type="ECO:0000256" key="1">
    <source>
        <dbReference type="ARBA" id="ARBA00023015"/>
    </source>
</evidence>
<dbReference type="PROSITE" id="PS50043">
    <property type="entry name" value="HTH_LUXR_2"/>
    <property type="match status" value="1"/>
</dbReference>
<dbReference type="PANTHER" id="PTHR44688">
    <property type="entry name" value="DNA-BINDING TRANSCRIPTIONAL ACTIVATOR DEVR_DOSR"/>
    <property type="match status" value="1"/>
</dbReference>
<dbReference type="GO" id="GO:0006355">
    <property type="term" value="P:regulation of DNA-templated transcription"/>
    <property type="evidence" value="ECO:0007669"/>
    <property type="project" value="InterPro"/>
</dbReference>
<dbReference type="InterPro" id="IPR000792">
    <property type="entry name" value="Tscrpt_reg_LuxR_C"/>
</dbReference>
<dbReference type="GO" id="GO:0003677">
    <property type="term" value="F:DNA binding"/>
    <property type="evidence" value="ECO:0007669"/>
    <property type="project" value="UniProtKB-KW"/>
</dbReference>
<dbReference type="SMART" id="SM00421">
    <property type="entry name" value="HTH_LUXR"/>
    <property type="match status" value="1"/>
</dbReference>